<dbReference type="InterPro" id="IPR005614">
    <property type="entry name" value="NrfD-like"/>
</dbReference>
<protein>
    <submittedName>
        <fullName evidence="9">Polysulfide reductase NrfD</fullName>
    </submittedName>
</protein>
<evidence type="ECO:0000256" key="6">
    <source>
        <dbReference type="ARBA" id="ARBA00023136"/>
    </source>
</evidence>
<evidence type="ECO:0000256" key="7">
    <source>
        <dbReference type="SAM" id="MobiDB-lite"/>
    </source>
</evidence>
<feature type="region of interest" description="Disordered" evidence="7">
    <location>
        <begin position="1"/>
        <end position="27"/>
    </location>
</feature>
<evidence type="ECO:0000256" key="8">
    <source>
        <dbReference type="SAM" id="Phobius"/>
    </source>
</evidence>
<name>A0ABP9RXS5_9ACTN</name>
<feature type="transmembrane region" description="Helical" evidence="8">
    <location>
        <begin position="77"/>
        <end position="95"/>
    </location>
</feature>
<dbReference type="Pfam" id="PF03916">
    <property type="entry name" value="NrfD"/>
    <property type="match status" value="1"/>
</dbReference>
<keyword evidence="10" id="KW-1185">Reference proteome</keyword>
<comment type="caution">
    <text evidence="9">The sequence shown here is derived from an EMBL/GenBank/DDBJ whole genome shotgun (WGS) entry which is preliminary data.</text>
</comment>
<evidence type="ECO:0000256" key="3">
    <source>
        <dbReference type="ARBA" id="ARBA00022475"/>
    </source>
</evidence>
<feature type="transmembrane region" description="Helical" evidence="8">
    <location>
        <begin position="142"/>
        <end position="160"/>
    </location>
</feature>
<keyword evidence="5 8" id="KW-1133">Transmembrane helix</keyword>
<evidence type="ECO:0000313" key="10">
    <source>
        <dbReference type="Proteomes" id="UP001501570"/>
    </source>
</evidence>
<evidence type="ECO:0000256" key="4">
    <source>
        <dbReference type="ARBA" id="ARBA00022692"/>
    </source>
</evidence>
<feature type="transmembrane region" description="Helical" evidence="8">
    <location>
        <begin position="180"/>
        <end position="200"/>
    </location>
</feature>
<dbReference type="Gene3D" id="1.20.1630.10">
    <property type="entry name" value="Formate dehydrogenase/DMSO reductase domain"/>
    <property type="match status" value="1"/>
</dbReference>
<feature type="transmembrane region" description="Helical" evidence="8">
    <location>
        <begin position="43"/>
        <end position="65"/>
    </location>
</feature>
<reference evidence="10" key="1">
    <citation type="journal article" date="2019" name="Int. J. Syst. Evol. Microbiol.">
        <title>The Global Catalogue of Microorganisms (GCM) 10K type strain sequencing project: providing services to taxonomists for standard genome sequencing and annotation.</title>
        <authorList>
            <consortium name="The Broad Institute Genomics Platform"/>
            <consortium name="The Broad Institute Genome Sequencing Center for Infectious Disease"/>
            <person name="Wu L."/>
            <person name="Ma J."/>
        </authorList>
    </citation>
    <scope>NUCLEOTIDE SEQUENCE [LARGE SCALE GENOMIC DNA]</scope>
    <source>
        <strain evidence="10">JCM 18304</strain>
    </source>
</reference>
<sequence length="312" mass="31635">MTRRPGNGRPGTGLTPRQPPESASSSYYGQPVLHPPNWAAVDIAGYFFLGGLAGVSSLLGAGAQVAGLPALARTAKLGAAVAIGGSLVALVHDLGRPGRFLNMLRVLKPTSPMSLGSWLLSGYTPMAGVAAASALTGRAPRIGALATGTAALLGPAVVEYTGVLIGDTAIPAWQDGHREIPFIFAGSAAAAAGGLGMLGAPAAQAGPARRVAALGVAVDLAATRLMHERIGLVTEAYERGRAGRLMRAARVLSMGGAIGGLVFGRRSRIASALCGTALLAGSLCTRFGVFEAGVASARDPRYTVVPQRARRR</sequence>
<keyword evidence="6 8" id="KW-0472">Membrane</keyword>
<comment type="similarity">
    <text evidence="2">Belongs to the NrfD family.</text>
</comment>
<accession>A0ABP9RXS5</accession>
<evidence type="ECO:0000256" key="5">
    <source>
        <dbReference type="ARBA" id="ARBA00022989"/>
    </source>
</evidence>
<comment type="subcellular location">
    <subcellularLocation>
        <location evidence="1">Cell membrane</location>
        <topology evidence="1">Multi-pass membrane protein</topology>
    </subcellularLocation>
</comment>
<dbReference type="EMBL" id="BAABJQ010000011">
    <property type="protein sequence ID" value="GAA5188377.1"/>
    <property type="molecule type" value="Genomic_DNA"/>
</dbReference>
<evidence type="ECO:0000256" key="1">
    <source>
        <dbReference type="ARBA" id="ARBA00004651"/>
    </source>
</evidence>
<keyword evidence="3" id="KW-1003">Cell membrane</keyword>
<feature type="transmembrane region" description="Helical" evidence="8">
    <location>
        <begin position="115"/>
        <end position="135"/>
    </location>
</feature>
<dbReference type="Proteomes" id="UP001501570">
    <property type="component" value="Unassembled WGS sequence"/>
</dbReference>
<evidence type="ECO:0000313" key="9">
    <source>
        <dbReference type="EMBL" id="GAA5188377.1"/>
    </source>
</evidence>
<organism evidence="9 10">
    <name type="scientific">Rugosimonospora acidiphila</name>
    <dbReference type="NCBI Taxonomy" id="556531"/>
    <lineage>
        <taxon>Bacteria</taxon>
        <taxon>Bacillati</taxon>
        <taxon>Actinomycetota</taxon>
        <taxon>Actinomycetes</taxon>
        <taxon>Micromonosporales</taxon>
        <taxon>Micromonosporaceae</taxon>
        <taxon>Rugosimonospora</taxon>
    </lineage>
</organism>
<proteinExistence type="inferred from homology"/>
<dbReference type="RefSeq" id="WP_345631450.1">
    <property type="nucleotide sequence ID" value="NZ_BAABJQ010000011.1"/>
</dbReference>
<keyword evidence="4 8" id="KW-0812">Transmembrane</keyword>
<feature type="compositionally biased region" description="Low complexity" evidence="7">
    <location>
        <begin position="1"/>
        <end position="16"/>
    </location>
</feature>
<evidence type="ECO:0000256" key="2">
    <source>
        <dbReference type="ARBA" id="ARBA00008929"/>
    </source>
</evidence>
<gene>
    <name evidence="9" type="primary">nrfD_1</name>
    <name evidence="9" type="ORF">GCM10023322_38950</name>
</gene>